<comment type="caution">
    <text evidence="4">The sequence shown here is derived from an EMBL/GenBank/DDBJ whole genome shotgun (WGS) entry which is preliminary data.</text>
</comment>
<dbReference type="Pfam" id="PF03195">
    <property type="entry name" value="LOB"/>
    <property type="match status" value="1"/>
</dbReference>
<evidence type="ECO:0000259" key="3">
    <source>
        <dbReference type="PROSITE" id="PS50891"/>
    </source>
</evidence>
<evidence type="ECO:0000256" key="1">
    <source>
        <dbReference type="ARBA" id="ARBA00005474"/>
    </source>
</evidence>
<organism evidence="4 5">
    <name type="scientific">Cynara cardunculus var. scolymus</name>
    <name type="common">Globe artichoke</name>
    <name type="synonym">Cynara scolymus</name>
    <dbReference type="NCBI Taxonomy" id="59895"/>
    <lineage>
        <taxon>Eukaryota</taxon>
        <taxon>Viridiplantae</taxon>
        <taxon>Streptophyta</taxon>
        <taxon>Embryophyta</taxon>
        <taxon>Tracheophyta</taxon>
        <taxon>Spermatophyta</taxon>
        <taxon>Magnoliopsida</taxon>
        <taxon>eudicotyledons</taxon>
        <taxon>Gunneridae</taxon>
        <taxon>Pentapetalae</taxon>
        <taxon>asterids</taxon>
        <taxon>campanulids</taxon>
        <taxon>Asterales</taxon>
        <taxon>Asteraceae</taxon>
        <taxon>Carduoideae</taxon>
        <taxon>Cardueae</taxon>
        <taxon>Carduinae</taxon>
        <taxon>Cynara</taxon>
    </lineage>
</organism>
<dbReference type="Proteomes" id="UP000243975">
    <property type="component" value="Unassembled WGS sequence"/>
</dbReference>
<comment type="similarity">
    <text evidence="1">Belongs to the LOB domain-containing protein family.</text>
</comment>
<reference evidence="4 5" key="1">
    <citation type="journal article" date="2016" name="Sci. Rep.">
        <title>The genome sequence of the outbreeding globe artichoke constructed de novo incorporating a phase-aware low-pass sequencing strategy of F1 progeny.</title>
        <authorList>
            <person name="Scaglione D."/>
            <person name="Reyes-Chin-Wo S."/>
            <person name="Acquadro A."/>
            <person name="Froenicke L."/>
            <person name="Portis E."/>
            <person name="Beitel C."/>
            <person name="Tirone M."/>
            <person name="Mauro R."/>
            <person name="Lo Monaco A."/>
            <person name="Mauromicale G."/>
            <person name="Faccioli P."/>
            <person name="Cattivelli L."/>
            <person name="Rieseberg L."/>
            <person name="Michelmore R."/>
            <person name="Lanteri S."/>
        </authorList>
    </citation>
    <scope>NUCLEOTIDE SEQUENCE [LARGE SCALE GENOMIC DNA]</scope>
    <source>
        <strain evidence="4">2C</strain>
    </source>
</reference>
<name>A0A103XIC6_CYNCS</name>
<dbReference type="GO" id="GO:0009755">
    <property type="term" value="P:hormone-mediated signaling pathway"/>
    <property type="evidence" value="ECO:0007669"/>
    <property type="project" value="TreeGrafter"/>
</dbReference>
<accession>A0A103XIC6</accession>
<dbReference type="Gramene" id="KVH91178">
    <property type="protein sequence ID" value="KVH91178"/>
    <property type="gene ID" value="Ccrd_006793"/>
</dbReference>
<feature type="domain" description="LOB" evidence="3">
    <location>
        <begin position="12"/>
        <end position="115"/>
    </location>
</feature>
<dbReference type="PANTHER" id="PTHR31529:SF28">
    <property type="entry name" value="LOB DOMAIN-CONTAINING PROTEIN 19"/>
    <property type="match status" value="1"/>
</dbReference>
<dbReference type="GO" id="GO:0045893">
    <property type="term" value="P:positive regulation of DNA-templated transcription"/>
    <property type="evidence" value="ECO:0007669"/>
    <property type="project" value="TreeGrafter"/>
</dbReference>
<dbReference type="GO" id="GO:0005634">
    <property type="term" value="C:nucleus"/>
    <property type="evidence" value="ECO:0007669"/>
    <property type="project" value="TreeGrafter"/>
</dbReference>
<dbReference type="STRING" id="59895.A0A103XIC6"/>
<dbReference type="InterPro" id="IPR004883">
    <property type="entry name" value="LOB"/>
</dbReference>
<keyword evidence="5" id="KW-1185">Reference proteome</keyword>
<protein>
    <submittedName>
        <fullName evidence="4">Lateral organ boundaries domain-containing protein</fullName>
    </submittedName>
</protein>
<dbReference type="EMBL" id="LEKV01005071">
    <property type="protein sequence ID" value="KVH91178.1"/>
    <property type="molecule type" value="Genomic_DNA"/>
</dbReference>
<dbReference type="PANTHER" id="PTHR31529">
    <property type="entry name" value="LOB DOMAIN CONTAINING PROTEIN"/>
    <property type="match status" value="1"/>
</dbReference>
<proteinExistence type="inferred from homology"/>
<sequence>MGGNGGGGGGGSPCGACKFLRRKCVKGCVFAPYFKSDDGGTAEFEAVHRVFGARNAAKLLLITPANRRLDAVVSLCYEAVSRVKDPVTSCQSSKNHSPSSFGSTVPSLETPGFSNDDSASLDEALFKDIDGLEMLARELLNKYLPGSKI</sequence>
<evidence type="ECO:0000313" key="4">
    <source>
        <dbReference type="EMBL" id="KVH91178.1"/>
    </source>
</evidence>
<dbReference type="PROSITE" id="PS50891">
    <property type="entry name" value="LOB"/>
    <property type="match status" value="1"/>
</dbReference>
<dbReference type="AlphaFoldDB" id="A0A103XIC6"/>
<evidence type="ECO:0000256" key="2">
    <source>
        <dbReference type="SAM" id="MobiDB-lite"/>
    </source>
</evidence>
<gene>
    <name evidence="4" type="ORF">Ccrd_006793</name>
</gene>
<evidence type="ECO:0000313" key="5">
    <source>
        <dbReference type="Proteomes" id="UP000243975"/>
    </source>
</evidence>
<feature type="region of interest" description="Disordered" evidence="2">
    <location>
        <begin position="88"/>
        <end position="107"/>
    </location>
</feature>